<dbReference type="eggNOG" id="COG0712">
    <property type="taxonomic scope" value="Bacteria"/>
</dbReference>
<sequence length="288" mass="32797">MLIDWFTVMAQVINFLILVWLLKRFLYRPILDAIDARELRIEKTLADAANKEKQAQQERDLFLHKNNQLEKQSDKLLQMATTAANEEAQRLLAKARQVAADLCVQQQATFQKQQQSLSVELTQKTQQEVFAITRQALKDLAESTLEEQILKVFLRRLCELDEETKLAFSSAIEANHKPVRVRTTFALQPDLQKRLSDALNATFATEIEIDFETTPDIISGIELNINGQKLAWSITQYIDSLEQHFQQIVEQSAQHAISRQSGSDDSLPAGATSLATQFTEKQENLPND</sequence>
<evidence type="ECO:0000313" key="17">
    <source>
        <dbReference type="Proteomes" id="UP000000639"/>
    </source>
</evidence>
<dbReference type="eggNOG" id="COG0711">
    <property type="taxonomic scope" value="Bacteria"/>
</dbReference>
<feature type="compositionally biased region" description="Polar residues" evidence="15">
    <location>
        <begin position="273"/>
        <end position="288"/>
    </location>
</feature>
<dbReference type="RefSeq" id="WP_011768885.1">
    <property type="nucleotide sequence ID" value="NC_008709.1"/>
</dbReference>
<comment type="subcellular location">
    <subcellularLocation>
        <location evidence="13">Cell inner membrane</location>
        <topology evidence="13">Single-pass membrane protein</topology>
    </subcellularLocation>
    <subcellularLocation>
        <location evidence="12">Endomembrane system</location>
        <topology evidence="12">Single-pass membrane protein</topology>
    </subcellularLocation>
</comment>
<comment type="function">
    <text evidence="10 13">F(1)F(0) ATP synthase produces ATP from ADP in the presence of a proton or sodium gradient. F-type ATPases consist of two structural domains, F(1) containing the extramembraneous catalytic core and F(0) containing the membrane proton channel, linked together by a central stalk and a peripheral stalk. During catalysis, ATP synthesis in the catalytic domain of F(1) is coupled via a rotary mechanism of the central stalk subunits to proton translocation.</text>
</comment>
<dbReference type="GO" id="GO:0045259">
    <property type="term" value="C:proton-transporting ATP synthase complex"/>
    <property type="evidence" value="ECO:0007669"/>
    <property type="project" value="UniProtKB-KW"/>
</dbReference>
<dbReference type="NCBIfam" id="TIGR03321">
    <property type="entry name" value="alt_F1F0_F0_B"/>
    <property type="match status" value="1"/>
</dbReference>
<evidence type="ECO:0000256" key="3">
    <source>
        <dbReference type="ARBA" id="ARBA00022547"/>
    </source>
</evidence>
<comment type="subunit">
    <text evidence="13">F-type ATPases have 2 components, F(1) - the catalytic core - and F(0) - the membrane proton channel. F(1) has five subunits: alpha(3), beta(3), gamma(1), delta(1), epsilon(1). F(0) has three main subunits: a(1), b(2) and c(10-14). The alpha and beta chains form an alternating ring which encloses part of the gamma chain. F(1) is attached to F(0) by a central stalk formed by the gamma and epsilon chains, while a peripheral stalk is formed by the delta and b chains.</text>
</comment>
<dbReference type="Proteomes" id="UP000000639">
    <property type="component" value="Chromosome"/>
</dbReference>
<keyword evidence="17" id="KW-1185">Reference proteome</keyword>
<dbReference type="OrthoDB" id="466272at2"/>
<feature type="transmembrane region" description="Helical" evidence="13">
    <location>
        <begin position="6"/>
        <end position="22"/>
    </location>
</feature>
<feature type="region of interest" description="Disordered" evidence="15">
    <location>
        <begin position="256"/>
        <end position="288"/>
    </location>
</feature>
<dbReference type="InterPro" id="IPR002146">
    <property type="entry name" value="ATP_synth_b/b'su_bac/chlpt"/>
</dbReference>
<evidence type="ECO:0000256" key="11">
    <source>
        <dbReference type="ARBA" id="ARBA00025614"/>
    </source>
</evidence>
<name>A1SS61_PSYIN</name>
<dbReference type="Pfam" id="PF00430">
    <property type="entry name" value="ATP-synt_B"/>
    <property type="match status" value="1"/>
</dbReference>
<dbReference type="InterPro" id="IPR017707">
    <property type="entry name" value="Alt_ATP_synth_F0_bsu"/>
</dbReference>
<feature type="coiled-coil region" evidence="14">
    <location>
        <begin position="41"/>
        <end position="86"/>
    </location>
</feature>
<dbReference type="GO" id="GO:0012505">
    <property type="term" value="C:endomembrane system"/>
    <property type="evidence" value="ECO:0007669"/>
    <property type="project" value="UniProtKB-SubCell"/>
</dbReference>
<dbReference type="KEGG" id="pin:Ping_0469"/>
<dbReference type="EMBL" id="CP000510">
    <property type="protein sequence ID" value="ABM02326.1"/>
    <property type="molecule type" value="Genomic_DNA"/>
</dbReference>
<gene>
    <name evidence="13" type="primary">atpF</name>
    <name evidence="16" type="ordered locus">Ping_0469</name>
</gene>
<dbReference type="CDD" id="cd06503">
    <property type="entry name" value="ATP-synt_Fo_b"/>
    <property type="match status" value="1"/>
</dbReference>
<dbReference type="AlphaFoldDB" id="A1SS61"/>
<dbReference type="InterPro" id="IPR050059">
    <property type="entry name" value="ATP_synthase_B_chain"/>
</dbReference>
<reference evidence="16 17" key="1">
    <citation type="submission" date="2007-01" db="EMBL/GenBank/DDBJ databases">
        <title>Complete sequence of Psychromonas ingrahamii 37.</title>
        <authorList>
            <consortium name="US DOE Joint Genome Institute"/>
            <person name="Copeland A."/>
            <person name="Lucas S."/>
            <person name="Lapidus A."/>
            <person name="Barry K."/>
            <person name="Detter J.C."/>
            <person name="Glavina del Rio T."/>
            <person name="Hammon N."/>
            <person name="Israni S."/>
            <person name="Dalin E."/>
            <person name="Tice H."/>
            <person name="Pitluck S."/>
            <person name="Thompson L.S."/>
            <person name="Brettin T."/>
            <person name="Bruce D."/>
            <person name="Han C."/>
            <person name="Tapia R."/>
            <person name="Schmutz J."/>
            <person name="Larimer F."/>
            <person name="Land M."/>
            <person name="Hauser L."/>
            <person name="Kyrpides N."/>
            <person name="Ivanova N."/>
            <person name="Staley J."/>
            <person name="Richardson P."/>
        </authorList>
    </citation>
    <scope>NUCLEOTIDE SEQUENCE [LARGE SCALE GENOMIC DNA]</scope>
    <source>
        <strain evidence="16 17">37</strain>
    </source>
</reference>
<evidence type="ECO:0000256" key="5">
    <source>
        <dbReference type="ARBA" id="ARBA00022781"/>
    </source>
</evidence>
<dbReference type="STRING" id="357804.Ping_0469"/>
<evidence type="ECO:0000256" key="7">
    <source>
        <dbReference type="ARBA" id="ARBA00023065"/>
    </source>
</evidence>
<keyword evidence="13" id="KW-1003">Cell membrane</keyword>
<dbReference type="PANTHER" id="PTHR33445:SF2">
    <property type="entry name" value="ATP SYNTHASE SUBUNIT B', CHLOROPLASTIC"/>
    <property type="match status" value="1"/>
</dbReference>
<evidence type="ECO:0000256" key="10">
    <source>
        <dbReference type="ARBA" id="ARBA00025198"/>
    </source>
</evidence>
<keyword evidence="8 13" id="KW-0472">Membrane</keyword>
<evidence type="ECO:0000256" key="6">
    <source>
        <dbReference type="ARBA" id="ARBA00022989"/>
    </source>
</evidence>
<keyword evidence="6 13" id="KW-1133">Transmembrane helix</keyword>
<evidence type="ECO:0000256" key="15">
    <source>
        <dbReference type="SAM" id="MobiDB-lite"/>
    </source>
</evidence>
<protein>
    <recommendedName>
        <fullName evidence="13">ATP synthase subunit b</fullName>
    </recommendedName>
    <alternativeName>
        <fullName evidence="13">ATP synthase F(0) sector subunit b</fullName>
    </alternativeName>
    <alternativeName>
        <fullName evidence="13">ATPase subunit I</fullName>
    </alternativeName>
    <alternativeName>
        <fullName evidence="13">F-type ATPase subunit b</fullName>
        <shortName evidence="13">F-ATPase subunit b</shortName>
    </alternativeName>
</protein>
<evidence type="ECO:0000256" key="8">
    <source>
        <dbReference type="ARBA" id="ARBA00023136"/>
    </source>
</evidence>
<evidence type="ECO:0000256" key="14">
    <source>
        <dbReference type="SAM" id="Coils"/>
    </source>
</evidence>
<keyword evidence="3 13" id="KW-0138">CF(0)</keyword>
<keyword evidence="9 13" id="KW-0066">ATP synthesis</keyword>
<keyword evidence="14" id="KW-0175">Coiled coil</keyword>
<dbReference type="GO" id="GO:0046933">
    <property type="term" value="F:proton-transporting ATP synthase activity, rotational mechanism"/>
    <property type="evidence" value="ECO:0007669"/>
    <property type="project" value="UniProtKB-UniRule"/>
</dbReference>
<keyword evidence="4 13" id="KW-0812">Transmembrane</keyword>
<evidence type="ECO:0000313" key="16">
    <source>
        <dbReference type="EMBL" id="ABM02326.1"/>
    </source>
</evidence>
<evidence type="ECO:0000256" key="1">
    <source>
        <dbReference type="ARBA" id="ARBA00005513"/>
    </source>
</evidence>
<organism evidence="16 17">
    <name type="scientific">Psychromonas ingrahamii (strain DSM 17664 / CCUG 51855 / 37)</name>
    <dbReference type="NCBI Taxonomy" id="357804"/>
    <lineage>
        <taxon>Bacteria</taxon>
        <taxon>Pseudomonadati</taxon>
        <taxon>Pseudomonadota</taxon>
        <taxon>Gammaproteobacteria</taxon>
        <taxon>Alteromonadales</taxon>
        <taxon>Psychromonadaceae</taxon>
        <taxon>Psychromonas</taxon>
    </lineage>
</organism>
<dbReference type="HOGENOM" id="CLU_070737_0_0_6"/>
<dbReference type="PANTHER" id="PTHR33445">
    <property type="entry name" value="ATP SYNTHASE SUBUNIT B', CHLOROPLASTIC"/>
    <property type="match status" value="1"/>
</dbReference>
<accession>A1SS61</accession>
<comment type="function">
    <text evidence="11">Component of the F(0) channel, it forms part of the peripheral stalk, linking F(1) to F(0). The b'-subunit is a diverged and duplicated form of b found in plants and photosynthetic bacteria.</text>
</comment>
<keyword evidence="2 13" id="KW-0813">Transport</keyword>
<evidence type="ECO:0000256" key="13">
    <source>
        <dbReference type="HAMAP-Rule" id="MF_01398"/>
    </source>
</evidence>
<comment type="similarity">
    <text evidence="1 13">Belongs to the ATPase B chain family.</text>
</comment>
<dbReference type="GO" id="GO:0005886">
    <property type="term" value="C:plasma membrane"/>
    <property type="evidence" value="ECO:0007669"/>
    <property type="project" value="UniProtKB-SubCell"/>
</dbReference>
<keyword evidence="5 13" id="KW-0375">Hydrogen ion transport</keyword>
<evidence type="ECO:0000256" key="9">
    <source>
        <dbReference type="ARBA" id="ARBA00023310"/>
    </source>
</evidence>
<evidence type="ECO:0000256" key="2">
    <source>
        <dbReference type="ARBA" id="ARBA00022448"/>
    </source>
</evidence>
<proteinExistence type="inferred from homology"/>
<keyword evidence="13" id="KW-0997">Cell inner membrane</keyword>
<evidence type="ECO:0000256" key="4">
    <source>
        <dbReference type="ARBA" id="ARBA00022692"/>
    </source>
</evidence>
<dbReference type="GO" id="GO:0046961">
    <property type="term" value="F:proton-transporting ATPase activity, rotational mechanism"/>
    <property type="evidence" value="ECO:0007669"/>
    <property type="project" value="TreeGrafter"/>
</dbReference>
<dbReference type="HAMAP" id="MF_01398">
    <property type="entry name" value="ATP_synth_b_bprime"/>
    <property type="match status" value="1"/>
</dbReference>
<keyword evidence="7 13" id="KW-0406">Ion transport</keyword>
<evidence type="ECO:0000256" key="12">
    <source>
        <dbReference type="ARBA" id="ARBA00037847"/>
    </source>
</evidence>